<dbReference type="Pfam" id="PF09950">
    <property type="entry name" value="Major_capside"/>
    <property type="match status" value="1"/>
</dbReference>
<dbReference type="Gene3D" id="3.30.2400.30">
    <property type="match status" value="1"/>
</dbReference>
<dbReference type="InterPro" id="IPR020049">
    <property type="entry name" value="Major_capsid-like"/>
</dbReference>
<dbReference type="EMBL" id="BK015938">
    <property type="protein sequence ID" value="DAF86145.1"/>
    <property type="molecule type" value="Genomic_DNA"/>
</dbReference>
<dbReference type="SUPFAM" id="SSF56563">
    <property type="entry name" value="Major capsid protein gp5"/>
    <property type="match status" value="1"/>
</dbReference>
<protein>
    <submittedName>
        <fullName evidence="1">Major capsid protein</fullName>
    </submittedName>
</protein>
<sequence length="318" mass="35129">MKRYDAKEANYIMNTGRLDEAQSVFLARQLTHIRAQTLTVKKAPLNAFLVFPVQTDIPQGAETAVQYIYDSVGMAEIISNYADDLRRVDVVAKEQPVKVFTLGDAYGYNYREVKNAQFAGVNLSAMKAQQARRGIDVKINKIAWFGDKEHNITGFLGNDNLSKVELAADGTGSKTALSTKTADQMIRDVNSLIDAIPSATNEVEQANTVLLAPAAYRALSETRIPDAEGQTVLGFLKEVHPEITRWMKVGELKKAGADESDVMVAGYFDPMYIKLEIPTRFDQLPVQYRNLEYIIDCVAEAVGVTVTMPMAFAKAEGC</sequence>
<proteinExistence type="predicted"/>
<organism evidence="1">
    <name type="scientific">Myoviridae sp. ct17M4</name>
    <dbReference type="NCBI Taxonomy" id="2825016"/>
    <lineage>
        <taxon>Viruses</taxon>
        <taxon>Duplodnaviria</taxon>
        <taxon>Heunggongvirae</taxon>
        <taxon>Uroviricota</taxon>
        <taxon>Caudoviricetes</taxon>
    </lineage>
</organism>
<accession>A0A8S5TVA8</accession>
<reference evidence="1" key="1">
    <citation type="journal article" date="2021" name="Proc. Natl. Acad. Sci. U.S.A.">
        <title>A Catalog of Tens of Thousands of Viruses from Human Metagenomes Reveals Hidden Associations with Chronic Diseases.</title>
        <authorList>
            <person name="Tisza M.J."/>
            <person name="Buck C.B."/>
        </authorList>
    </citation>
    <scope>NUCLEOTIDE SEQUENCE</scope>
    <source>
        <strain evidence="1">Ct17M4</strain>
    </source>
</reference>
<dbReference type="PIRSF" id="PIRSF029202">
    <property type="entry name" value="UCP029202"/>
    <property type="match status" value="1"/>
</dbReference>
<name>A0A8S5TVA8_9CAUD</name>
<evidence type="ECO:0000313" key="1">
    <source>
        <dbReference type="EMBL" id="DAF86145.1"/>
    </source>
</evidence>